<reference evidence="9" key="1">
    <citation type="submission" date="2021-02" db="EMBL/GenBank/DDBJ databases">
        <authorList>
            <person name="Nowell W R."/>
        </authorList>
    </citation>
    <scope>NUCLEOTIDE SEQUENCE</scope>
</reference>
<dbReference type="Gene3D" id="3.40.50.150">
    <property type="entry name" value="Vaccinia Virus protein VP39"/>
    <property type="match status" value="1"/>
</dbReference>
<gene>
    <name evidence="10" type="ORF">JXQ802_LOCUS42749</name>
    <name evidence="9" type="ORF">PYM288_LOCUS7917</name>
</gene>
<organism evidence="9 11">
    <name type="scientific">Rotaria sordida</name>
    <dbReference type="NCBI Taxonomy" id="392033"/>
    <lineage>
        <taxon>Eukaryota</taxon>
        <taxon>Metazoa</taxon>
        <taxon>Spiralia</taxon>
        <taxon>Gnathifera</taxon>
        <taxon>Rotifera</taxon>
        <taxon>Eurotatoria</taxon>
        <taxon>Bdelloidea</taxon>
        <taxon>Philodinida</taxon>
        <taxon>Philodinidae</taxon>
        <taxon>Rotaria</taxon>
    </lineage>
</organism>
<dbReference type="PROSITE" id="PS01279">
    <property type="entry name" value="PCMT"/>
    <property type="match status" value="1"/>
</dbReference>
<dbReference type="PANTHER" id="PTHR11579:SF0">
    <property type="entry name" value="PROTEIN-L-ISOASPARTATE(D-ASPARTATE) O-METHYLTRANSFERASE"/>
    <property type="match status" value="1"/>
</dbReference>
<dbReference type="Proteomes" id="UP000663870">
    <property type="component" value="Unassembled WGS sequence"/>
</dbReference>
<dbReference type="Pfam" id="PF01135">
    <property type="entry name" value="PCMT"/>
    <property type="match status" value="1"/>
</dbReference>
<dbReference type="NCBIfam" id="TIGR00080">
    <property type="entry name" value="pimt"/>
    <property type="match status" value="1"/>
</dbReference>
<dbReference type="FunFam" id="3.40.50.150:FF:000027">
    <property type="entry name" value="Protein-L-isoaspartate O-methyltransferase"/>
    <property type="match status" value="1"/>
</dbReference>
<keyword evidence="6 8" id="KW-0949">S-adenosyl-L-methionine</keyword>
<dbReference type="Proteomes" id="UP000663854">
    <property type="component" value="Unassembled WGS sequence"/>
</dbReference>
<dbReference type="EMBL" id="CAJNOH010000101">
    <property type="protein sequence ID" value="CAF0868454.1"/>
    <property type="molecule type" value="Genomic_DNA"/>
</dbReference>
<dbReference type="InterPro" id="IPR029063">
    <property type="entry name" value="SAM-dependent_MTases_sf"/>
</dbReference>
<evidence type="ECO:0000313" key="10">
    <source>
        <dbReference type="EMBL" id="CAF1538133.1"/>
    </source>
</evidence>
<dbReference type="GO" id="GO:0005737">
    <property type="term" value="C:cytoplasm"/>
    <property type="evidence" value="ECO:0007669"/>
    <property type="project" value="UniProtKB-SubCell"/>
</dbReference>
<evidence type="ECO:0000256" key="2">
    <source>
        <dbReference type="ARBA" id="ARBA00005369"/>
    </source>
</evidence>
<evidence type="ECO:0000256" key="7">
    <source>
        <dbReference type="ARBA" id="ARBA00035815"/>
    </source>
</evidence>
<evidence type="ECO:0000256" key="8">
    <source>
        <dbReference type="RuleBase" id="RU003802"/>
    </source>
</evidence>
<evidence type="ECO:0000256" key="6">
    <source>
        <dbReference type="ARBA" id="ARBA00022691"/>
    </source>
</evidence>
<protein>
    <recommendedName>
        <fullName evidence="8">Protein-L-isoaspartate O-methyltransferase</fullName>
        <ecNumber evidence="8">2.1.1.77</ecNumber>
    </recommendedName>
</protein>
<dbReference type="EMBL" id="CAJNOL010002938">
    <property type="protein sequence ID" value="CAF1538133.1"/>
    <property type="molecule type" value="Genomic_DNA"/>
</dbReference>
<evidence type="ECO:0000256" key="1">
    <source>
        <dbReference type="ARBA" id="ARBA00004496"/>
    </source>
</evidence>
<dbReference type="CDD" id="cd02440">
    <property type="entry name" value="AdoMet_MTases"/>
    <property type="match status" value="1"/>
</dbReference>
<comment type="subcellular location">
    <subcellularLocation>
        <location evidence="1">Cytoplasm</location>
    </subcellularLocation>
</comment>
<evidence type="ECO:0000313" key="11">
    <source>
        <dbReference type="Proteomes" id="UP000663854"/>
    </source>
</evidence>
<dbReference type="InterPro" id="IPR000682">
    <property type="entry name" value="PCMT"/>
</dbReference>
<proteinExistence type="inferred from homology"/>
<keyword evidence="5 8" id="KW-0808">Transferase</keyword>
<comment type="catalytic activity">
    <reaction evidence="7">
        <text>[protein]-L-isoaspartate + S-adenosyl-L-methionine = [protein]-L-isoaspartate alpha-methyl ester + S-adenosyl-L-homocysteine</text>
        <dbReference type="Rhea" id="RHEA:12705"/>
        <dbReference type="Rhea" id="RHEA-COMP:12143"/>
        <dbReference type="Rhea" id="RHEA-COMP:12144"/>
        <dbReference type="ChEBI" id="CHEBI:57856"/>
        <dbReference type="ChEBI" id="CHEBI:59789"/>
        <dbReference type="ChEBI" id="CHEBI:90596"/>
        <dbReference type="ChEBI" id="CHEBI:90598"/>
        <dbReference type="EC" id="2.1.1.77"/>
    </reaction>
    <physiologicalReaction direction="left-to-right" evidence="7">
        <dbReference type="Rhea" id="RHEA:12706"/>
    </physiologicalReaction>
</comment>
<comment type="caution">
    <text evidence="9">The sequence shown here is derived from an EMBL/GenBank/DDBJ whole genome shotgun (WGS) entry which is preliminary data.</text>
</comment>
<evidence type="ECO:0000256" key="5">
    <source>
        <dbReference type="ARBA" id="ARBA00022679"/>
    </source>
</evidence>
<dbReference type="AlphaFoldDB" id="A0A813X9Q2"/>
<sequence>MFSRLFYSSIFPFAIAIFVIFYRSSSLTALSQHLSWRSSSSTHQELIGNLYKDGIIQDKRIIDAMLKVDRADFTDKKSDTYSDRPQYIGYSVTISAPHMHGFALQILKDHLQPGAKVLDIGSGSGYLTACMAYLVRPNGKAIGIEHIQELVNKSIKNIKKHNKKLFDDGLLEIHKGDGRRGYPIQAPYDAIHVGAAIYGTPYELIRQLKVGGRLVAPIGNYFNQEMITYDKKADGTYNEQRHMNVMYVPLTDEKSQYAKAGGRRQI</sequence>
<keyword evidence="3" id="KW-0963">Cytoplasm</keyword>
<keyword evidence="4 8" id="KW-0489">Methyltransferase</keyword>
<evidence type="ECO:0000313" key="12">
    <source>
        <dbReference type="Proteomes" id="UP000663870"/>
    </source>
</evidence>
<dbReference type="GO" id="GO:0004719">
    <property type="term" value="F:protein-L-isoaspartate (D-aspartate) O-methyltransferase activity"/>
    <property type="evidence" value="ECO:0007669"/>
    <property type="project" value="UniProtKB-UniRule"/>
</dbReference>
<dbReference type="EC" id="2.1.1.77" evidence="8"/>
<evidence type="ECO:0000256" key="4">
    <source>
        <dbReference type="ARBA" id="ARBA00022603"/>
    </source>
</evidence>
<dbReference type="PANTHER" id="PTHR11579">
    <property type="entry name" value="PROTEIN-L-ISOASPARTATE O-METHYLTRANSFERASE"/>
    <property type="match status" value="1"/>
</dbReference>
<evidence type="ECO:0000256" key="3">
    <source>
        <dbReference type="ARBA" id="ARBA00022490"/>
    </source>
</evidence>
<keyword evidence="12" id="KW-1185">Reference proteome</keyword>
<dbReference type="SUPFAM" id="SSF53335">
    <property type="entry name" value="S-adenosyl-L-methionine-dependent methyltransferases"/>
    <property type="match status" value="1"/>
</dbReference>
<comment type="similarity">
    <text evidence="2 8">Belongs to the methyltransferase superfamily. L-isoaspartyl/D-aspartyl protein methyltransferase family.</text>
</comment>
<accession>A0A813X9Q2</accession>
<dbReference type="GO" id="GO:0032259">
    <property type="term" value="P:methylation"/>
    <property type="evidence" value="ECO:0007669"/>
    <property type="project" value="UniProtKB-KW"/>
</dbReference>
<name>A0A813X9Q2_9BILA</name>
<evidence type="ECO:0000313" key="9">
    <source>
        <dbReference type="EMBL" id="CAF0868454.1"/>
    </source>
</evidence>